<protein>
    <submittedName>
        <fullName evidence="1">Uncharacterized protein</fullName>
    </submittedName>
</protein>
<name>A0A2M7M061_9BACT</name>
<comment type="caution">
    <text evidence="1">The sequence shown here is derived from an EMBL/GenBank/DDBJ whole genome shotgun (WGS) entry which is preliminary data.</text>
</comment>
<reference evidence="2" key="1">
    <citation type="submission" date="2017-09" db="EMBL/GenBank/DDBJ databases">
        <title>Depth-based differentiation of microbial function through sediment-hosted aquifers and enrichment of novel symbionts in the deep terrestrial subsurface.</title>
        <authorList>
            <person name="Probst A.J."/>
            <person name="Ladd B."/>
            <person name="Jarett J.K."/>
            <person name="Geller-Mcgrath D.E."/>
            <person name="Sieber C.M.K."/>
            <person name="Emerson J.B."/>
            <person name="Anantharaman K."/>
            <person name="Thomas B.C."/>
            <person name="Malmstrom R."/>
            <person name="Stieglmeier M."/>
            <person name="Klingl A."/>
            <person name="Woyke T."/>
            <person name="Ryan C.M."/>
            <person name="Banfield J.F."/>
        </authorList>
    </citation>
    <scope>NUCLEOTIDE SEQUENCE [LARGE SCALE GENOMIC DNA]</scope>
</reference>
<organism evidence="1 2">
    <name type="scientific">Candidatus Roizmanbacteria bacterium CG_4_10_14_3_um_filter_33_21</name>
    <dbReference type="NCBI Taxonomy" id="1974830"/>
    <lineage>
        <taxon>Bacteria</taxon>
        <taxon>Candidatus Roizmaniibacteriota</taxon>
    </lineage>
</organism>
<evidence type="ECO:0000313" key="2">
    <source>
        <dbReference type="Proteomes" id="UP000229708"/>
    </source>
</evidence>
<dbReference type="Proteomes" id="UP000229708">
    <property type="component" value="Unassembled WGS sequence"/>
</dbReference>
<dbReference type="AlphaFoldDB" id="A0A2M7M061"/>
<gene>
    <name evidence="1" type="ORF">COZ39_02075</name>
</gene>
<dbReference type="EMBL" id="PFJI01000089">
    <property type="protein sequence ID" value="PIX73697.1"/>
    <property type="molecule type" value="Genomic_DNA"/>
</dbReference>
<accession>A0A2M7M061</accession>
<sequence length="113" mass="12562">MSPAHGRVGARATSFSFCISVPPPSGGRKRWAGFNPQNPLDFAQNGFGFRPTNTTITNLRNVPPRPRLRLGLRRDGWKLISKSPLICSRNCPPKRGAKPRARRLIQYGGPDRI</sequence>
<evidence type="ECO:0000313" key="1">
    <source>
        <dbReference type="EMBL" id="PIX73697.1"/>
    </source>
</evidence>
<proteinExistence type="predicted"/>